<dbReference type="AlphaFoldDB" id="A0A914V883"/>
<name>A0A914V883_9BILA</name>
<organism evidence="1 2">
    <name type="scientific">Plectus sambesii</name>
    <dbReference type="NCBI Taxonomy" id="2011161"/>
    <lineage>
        <taxon>Eukaryota</taxon>
        <taxon>Metazoa</taxon>
        <taxon>Ecdysozoa</taxon>
        <taxon>Nematoda</taxon>
        <taxon>Chromadorea</taxon>
        <taxon>Plectida</taxon>
        <taxon>Plectina</taxon>
        <taxon>Plectoidea</taxon>
        <taxon>Plectidae</taxon>
        <taxon>Plectus</taxon>
    </lineage>
</organism>
<proteinExistence type="predicted"/>
<evidence type="ECO:0000313" key="2">
    <source>
        <dbReference type="WBParaSite" id="PSAMB.scaffold16258size1369.g36861.t1"/>
    </source>
</evidence>
<dbReference type="Proteomes" id="UP000887566">
    <property type="component" value="Unplaced"/>
</dbReference>
<reference evidence="2" key="1">
    <citation type="submission" date="2022-11" db="UniProtKB">
        <authorList>
            <consortium name="WormBaseParasite"/>
        </authorList>
    </citation>
    <scope>IDENTIFICATION</scope>
</reference>
<protein>
    <submittedName>
        <fullName evidence="2">Uncharacterized protein</fullName>
    </submittedName>
</protein>
<evidence type="ECO:0000313" key="1">
    <source>
        <dbReference type="Proteomes" id="UP000887566"/>
    </source>
</evidence>
<sequence length="229" mass="25645">MKGDSKARKYTVCWLSHHPSVNSCHVTFSAQLQCLCDEVDRALAYLQVVSETQLFQERKLDAKFAFALHREAKIAEITETKALLTKEHQTRMQAKQKKQVVELEEKQRLFQNAFEHDLQLYKTTGLIANTIASMESPADALTTATGQLNVDDMSQLANVLATSEVHAADTPFAQMLLNRFSLPTRTPRQPSAVVDLEHFGPLTPEEDEINLQQFLSDVKLEDSGIAGSD</sequence>
<dbReference type="WBParaSite" id="PSAMB.scaffold16258size1369.g36861.t1">
    <property type="protein sequence ID" value="PSAMB.scaffold16258size1369.g36861.t1"/>
    <property type="gene ID" value="PSAMB.scaffold16258size1369.g36861"/>
</dbReference>
<accession>A0A914V883</accession>
<keyword evidence="1" id="KW-1185">Reference proteome</keyword>